<proteinExistence type="predicted"/>
<dbReference type="Pfam" id="PF09838">
    <property type="entry name" value="DUF2065"/>
    <property type="match status" value="1"/>
</dbReference>
<sequence>MTSLLIALGLVLVFEGLGPAFAPKAWRNMVAQVAQLPDAQLRRVGGALVVAGGVMVFMLLKS</sequence>
<feature type="transmembrane region" description="Helical" evidence="1">
    <location>
        <begin position="44"/>
        <end position="60"/>
    </location>
</feature>
<dbReference type="PANTHER" id="PTHR38602">
    <property type="entry name" value="INNER MEMBRANE PROTEIN-RELATED"/>
    <property type="match status" value="1"/>
</dbReference>
<evidence type="ECO:0000256" key="1">
    <source>
        <dbReference type="SAM" id="Phobius"/>
    </source>
</evidence>
<keyword evidence="1" id="KW-0472">Membrane</keyword>
<dbReference type="EMBL" id="CP045699">
    <property type="protein sequence ID" value="QGA65647.1"/>
    <property type="molecule type" value="Genomic_DNA"/>
</dbReference>
<evidence type="ECO:0000313" key="3">
    <source>
        <dbReference type="Proteomes" id="UP000348942"/>
    </source>
</evidence>
<name>A0A5Q0TKK2_9VIBR</name>
<organism evidence="2 3">
    <name type="scientific">Vibrio algicola</name>
    <dbReference type="NCBI Taxonomy" id="2662262"/>
    <lineage>
        <taxon>Bacteria</taxon>
        <taxon>Pseudomonadati</taxon>
        <taxon>Pseudomonadota</taxon>
        <taxon>Gammaproteobacteria</taxon>
        <taxon>Vibrionales</taxon>
        <taxon>Vibrionaceae</taxon>
        <taxon>Vibrio</taxon>
    </lineage>
</organism>
<keyword evidence="1" id="KW-1133">Transmembrane helix</keyword>
<keyword evidence="1" id="KW-0812">Transmembrane</keyword>
<dbReference type="PANTHER" id="PTHR38602:SF1">
    <property type="entry name" value="INNER MEMBRANE PROTEIN"/>
    <property type="match status" value="1"/>
</dbReference>
<dbReference type="AlphaFoldDB" id="A0A5Q0TKK2"/>
<keyword evidence="3" id="KW-1185">Reference proteome</keyword>
<evidence type="ECO:0000313" key="2">
    <source>
        <dbReference type="EMBL" id="QGA65647.1"/>
    </source>
</evidence>
<reference evidence="2 3" key="1">
    <citation type="submission" date="2019-10" db="EMBL/GenBank/DDBJ databases">
        <title>Vibrio sp. nov., isolated from Coralline algae surface.</title>
        <authorList>
            <person name="Geng Y."/>
            <person name="Zhang X."/>
        </authorList>
    </citation>
    <scope>NUCLEOTIDE SEQUENCE [LARGE SCALE GENOMIC DNA]</scope>
    <source>
        <strain evidence="2 3">SM1977</strain>
    </source>
</reference>
<dbReference type="InterPro" id="IPR019201">
    <property type="entry name" value="DUF2065"/>
</dbReference>
<dbReference type="RefSeq" id="WP_153447793.1">
    <property type="nucleotide sequence ID" value="NZ_CP045699.1"/>
</dbReference>
<dbReference type="Proteomes" id="UP000348942">
    <property type="component" value="Chromosome 1"/>
</dbReference>
<gene>
    <name evidence="2" type="ORF">GFB47_09605</name>
</gene>
<protein>
    <submittedName>
        <fullName evidence="2">DUF2065 family protein</fullName>
    </submittedName>
</protein>
<accession>A0A5Q0TKK2</accession>